<comment type="subcellular location">
    <subcellularLocation>
        <location evidence="1">Cell membrane</location>
        <topology evidence="1">Multi-pass membrane protein</topology>
    </subcellularLocation>
</comment>
<comment type="caution">
    <text evidence="8">The sequence shown here is derived from an EMBL/GenBank/DDBJ whole genome shotgun (WGS) entry which is preliminary data.</text>
</comment>
<organism evidence="8 9">
    <name type="scientific">Acidaminococcus fermentans</name>
    <dbReference type="NCBI Taxonomy" id="905"/>
    <lineage>
        <taxon>Bacteria</taxon>
        <taxon>Bacillati</taxon>
        <taxon>Bacillota</taxon>
        <taxon>Negativicutes</taxon>
        <taxon>Acidaminococcales</taxon>
        <taxon>Acidaminococcaceae</taxon>
        <taxon>Acidaminococcus</taxon>
    </lineage>
</organism>
<dbReference type="Pfam" id="PF00375">
    <property type="entry name" value="SDF"/>
    <property type="match status" value="1"/>
</dbReference>
<feature type="transmembrane region" description="Helical" evidence="7">
    <location>
        <begin position="41"/>
        <end position="59"/>
    </location>
</feature>
<dbReference type="GO" id="GO:0005886">
    <property type="term" value="C:plasma membrane"/>
    <property type="evidence" value="ECO:0007669"/>
    <property type="project" value="UniProtKB-SubCell"/>
</dbReference>
<dbReference type="AlphaFoldDB" id="A0A1H2YQR5"/>
<protein>
    <submittedName>
        <fullName evidence="8">Na+/H+-dicarboxylate symporter</fullName>
    </submittedName>
</protein>
<evidence type="ECO:0000313" key="9">
    <source>
        <dbReference type="Proteomes" id="UP000182379"/>
    </source>
</evidence>
<dbReference type="RefSeq" id="WP_256334066.1">
    <property type="nucleotide sequence ID" value="NZ_FNOP01000012.1"/>
</dbReference>
<dbReference type="Gene3D" id="1.10.3860.10">
    <property type="entry name" value="Sodium:dicarboxylate symporter"/>
    <property type="match status" value="1"/>
</dbReference>
<evidence type="ECO:0000256" key="3">
    <source>
        <dbReference type="ARBA" id="ARBA00022475"/>
    </source>
</evidence>
<feature type="transmembrane region" description="Helical" evidence="7">
    <location>
        <begin position="220"/>
        <end position="239"/>
    </location>
</feature>
<feature type="transmembrane region" description="Helical" evidence="7">
    <location>
        <begin position="79"/>
        <end position="100"/>
    </location>
</feature>
<evidence type="ECO:0000256" key="7">
    <source>
        <dbReference type="SAM" id="Phobius"/>
    </source>
</evidence>
<evidence type="ECO:0000256" key="6">
    <source>
        <dbReference type="ARBA" id="ARBA00023136"/>
    </source>
</evidence>
<evidence type="ECO:0000256" key="1">
    <source>
        <dbReference type="ARBA" id="ARBA00004651"/>
    </source>
</evidence>
<proteinExistence type="predicted"/>
<evidence type="ECO:0000256" key="5">
    <source>
        <dbReference type="ARBA" id="ARBA00022989"/>
    </source>
</evidence>
<dbReference type="PANTHER" id="PTHR42865:SF7">
    <property type="entry name" value="PROTON_GLUTAMATE-ASPARTATE SYMPORTER"/>
    <property type="match status" value="1"/>
</dbReference>
<keyword evidence="3" id="KW-1003">Cell membrane</keyword>
<dbReference type="EMBL" id="FNOP01000012">
    <property type="protein sequence ID" value="SDX06984.1"/>
    <property type="molecule type" value="Genomic_DNA"/>
</dbReference>
<dbReference type="InterPro" id="IPR036458">
    <property type="entry name" value="Na:dicarbo_symporter_sf"/>
</dbReference>
<dbReference type="Proteomes" id="UP000182379">
    <property type="component" value="Unassembled WGS sequence"/>
</dbReference>
<accession>A0A1H2YQR5</accession>
<sequence length="401" mass="42797">MWKKYQSIPLIYKMVTGMVLGILAGWSMGPDAVWFQPLGKFFLTCLKCIAMPLVIVNLIAGISNLDSPESFGRIGGRIIFYYIATSAVAMVVGMVISLIIQPGVNLPLEGTYKGVVGELPTISSTLLALIPGNVFKAMMEGRFDQIVFVSAVTGIALLLLPEAPRKRLATFFQDMSDLMGKVVSIVMILAPYGIFALIAVSVGKYGSKIFGTLAKYIGSVYLGIFAMCCLYATLVFLFTRITPREFFRKASRIMVTAFSTCSSTSSIPINMACAESLGAPKKVYSFTIPLGAQINKDGTCVCLTTVFIMTAQAIGAPLDLGLMLKVLILGLILTTGSGAVPSGMLVILAILLESLEFPLEIVGLVAGVHAFNDMGMTMINCLGDLAGTVIVGNAEKKRISA</sequence>
<evidence type="ECO:0000256" key="4">
    <source>
        <dbReference type="ARBA" id="ARBA00022692"/>
    </source>
</evidence>
<evidence type="ECO:0000256" key="2">
    <source>
        <dbReference type="ARBA" id="ARBA00022448"/>
    </source>
</evidence>
<keyword evidence="2" id="KW-0813">Transport</keyword>
<dbReference type="PRINTS" id="PR00173">
    <property type="entry name" value="EDTRNSPORT"/>
</dbReference>
<reference evidence="8 9" key="1">
    <citation type="submission" date="2016-10" db="EMBL/GenBank/DDBJ databases">
        <authorList>
            <person name="Varghese N."/>
            <person name="Submissions S."/>
        </authorList>
    </citation>
    <scope>NUCLEOTIDE SEQUENCE [LARGE SCALE GENOMIC DNA]</scope>
    <source>
        <strain evidence="8 9">WCC6</strain>
    </source>
</reference>
<keyword evidence="5 7" id="KW-1133">Transmembrane helix</keyword>
<evidence type="ECO:0000313" key="8">
    <source>
        <dbReference type="EMBL" id="SDX06984.1"/>
    </source>
</evidence>
<dbReference type="GO" id="GO:0015293">
    <property type="term" value="F:symporter activity"/>
    <property type="evidence" value="ECO:0007669"/>
    <property type="project" value="UniProtKB-KW"/>
</dbReference>
<keyword evidence="4 7" id="KW-0812">Transmembrane</keyword>
<dbReference type="PANTHER" id="PTHR42865">
    <property type="entry name" value="PROTON/GLUTAMATE-ASPARTATE SYMPORTER"/>
    <property type="match status" value="1"/>
</dbReference>
<feature type="transmembrane region" description="Helical" evidence="7">
    <location>
        <begin position="182"/>
        <end position="200"/>
    </location>
</feature>
<name>A0A1H2YQR5_ACIFE</name>
<keyword evidence="6 7" id="KW-0472">Membrane</keyword>
<feature type="transmembrane region" description="Helical" evidence="7">
    <location>
        <begin position="143"/>
        <end position="161"/>
    </location>
</feature>
<dbReference type="InterPro" id="IPR001991">
    <property type="entry name" value="Na-dicarboxylate_symporter"/>
</dbReference>
<feature type="transmembrane region" description="Helical" evidence="7">
    <location>
        <begin position="12"/>
        <end position="29"/>
    </location>
</feature>
<gene>
    <name evidence="8" type="ORF">SAMN05216495_11210</name>
</gene>
<dbReference type="SUPFAM" id="SSF118215">
    <property type="entry name" value="Proton glutamate symport protein"/>
    <property type="match status" value="1"/>
</dbReference>